<dbReference type="AlphaFoldDB" id="A0A5N5RCM0"/>
<dbReference type="Proteomes" id="UP000326336">
    <property type="component" value="Unassembled WGS sequence"/>
</dbReference>
<comment type="caution">
    <text evidence="3">The sequence shown here is derived from an EMBL/GenBank/DDBJ whole genome shotgun (WGS) entry which is preliminary data.</text>
</comment>
<feature type="compositionally biased region" description="Polar residues" evidence="1">
    <location>
        <begin position="84"/>
        <end position="98"/>
    </location>
</feature>
<proteinExistence type="predicted"/>
<evidence type="ECO:0000256" key="2">
    <source>
        <dbReference type="SAM" id="Phobius"/>
    </source>
</evidence>
<evidence type="ECO:0000313" key="4">
    <source>
        <dbReference type="Proteomes" id="UP000326336"/>
    </source>
</evidence>
<gene>
    <name evidence="3" type="ORF">EHS19_10425</name>
</gene>
<sequence>MSGRQQRSHAQGINKTPLSIGKALVARIVACVAAIATFGSVALVTAQPVYASESAASAAPTSIASQTSQTAESNLRNTDIDTALDTQSYLKPQTQPNGTDDNTATQTNAATRINQTDKAADKAVDDTGNEQNQASASAIQSLVTTVNANHPNAGGNESADNIKDRNPETKWYEGDGAAPSDSQP</sequence>
<reference evidence="3 4" key="1">
    <citation type="journal article" date="2019" name="Int. J. Syst. Evol. Microbiol.">
        <title>Bifidobacterium jacchi sp. nov., isolated from the faeces of a baby common marmoset (Callithrix jacchus).</title>
        <authorList>
            <person name="Modesto M."/>
            <person name="Watanabe K."/>
            <person name="Arita M."/>
            <person name="Satti M."/>
            <person name="Oki K."/>
            <person name="Sciavilla P."/>
            <person name="Patavino C."/>
            <person name="Camma C."/>
            <person name="Michelini S."/>
            <person name="Sgorbati B."/>
            <person name="Mattarelli P."/>
        </authorList>
    </citation>
    <scope>NUCLEOTIDE SEQUENCE [LARGE SCALE GENOMIC DNA]</scope>
    <source>
        <strain evidence="3 4">MRM 9.3</strain>
    </source>
</reference>
<keyword evidence="2" id="KW-0472">Membrane</keyword>
<feature type="non-terminal residue" evidence="3">
    <location>
        <position position="184"/>
    </location>
</feature>
<feature type="compositionally biased region" description="Basic and acidic residues" evidence="1">
    <location>
        <begin position="160"/>
        <end position="173"/>
    </location>
</feature>
<evidence type="ECO:0000313" key="3">
    <source>
        <dbReference type="EMBL" id="KAB5603202.1"/>
    </source>
</evidence>
<dbReference type="RefSeq" id="WP_151917687.1">
    <property type="nucleotide sequence ID" value="NZ_RQSP01000085.1"/>
</dbReference>
<keyword evidence="2" id="KW-1133">Transmembrane helix</keyword>
<feature type="compositionally biased region" description="Polar residues" evidence="1">
    <location>
        <begin position="129"/>
        <end position="150"/>
    </location>
</feature>
<dbReference type="EMBL" id="RQSP01000085">
    <property type="protein sequence ID" value="KAB5603202.1"/>
    <property type="molecule type" value="Genomic_DNA"/>
</dbReference>
<protein>
    <submittedName>
        <fullName evidence="3">Uncharacterized protein</fullName>
    </submittedName>
</protein>
<feature type="transmembrane region" description="Helical" evidence="2">
    <location>
        <begin position="24"/>
        <end position="44"/>
    </location>
</feature>
<name>A0A5N5RCM0_9BIFI</name>
<evidence type="ECO:0000256" key="1">
    <source>
        <dbReference type="SAM" id="MobiDB-lite"/>
    </source>
</evidence>
<keyword evidence="2" id="KW-0812">Transmembrane</keyword>
<feature type="region of interest" description="Disordered" evidence="1">
    <location>
        <begin position="55"/>
        <end position="184"/>
    </location>
</feature>
<organism evidence="3 4">
    <name type="scientific">Bifidobacterium jacchi</name>
    <dbReference type="NCBI Taxonomy" id="2490545"/>
    <lineage>
        <taxon>Bacteria</taxon>
        <taxon>Bacillati</taxon>
        <taxon>Actinomycetota</taxon>
        <taxon>Actinomycetes</taxon>
        <taxon>Bifidobacteriales</taxon>
        <taxon>Bifidobacteriaceae</taxon>
        <taxon>Bifidobacterium</taxon>
    </lineage>
</organism>
<keyword evidence="4" id="KW-1185">Reference proteome</keyword>
<feature type="compositionally biased region" description="Low complexity" evidence="1">
    <location>
        <begin position="99"/>
        <end position="117"/>
    </location>
</feature>
<feature type="compositionally biased region" description="Low complexity" evidence="1">
    <location>
        <begin position="55"/>
        <end position="73"/>
    </location>
</feature>
<accession>A0A5N5RCM0</accession>